<accession>A0A182PZS1</accession>
<reference evidence="2" key="1">
    <citation type="submission" date="2014-01" db="EMBL/GenBank/DDBJ databases">
        <title>The Genome Sequence of Anopheles farauti FAR1 (V2).</title>
        <authorList>
            <consortium name="The Broad Institute Genomics Platform"/>
            <person name="Neafsey D.E."/>
            <person name="Besansky N."/>
            <person name="Howell P."/>
            <person name="Walton C."/>
            <person name="Young S.K."/>
            <person name="Zeng Q."/>
            <person name="Gargeya S."/>
            <person name="Fitzgerald M."/>
            <person name="Haas B."/>
            <person name="Abouelleil A."/>
            <person name="Allen A.W."/>
            <person name="Alvarado L."/>
            <person name="Arachchi H.M."/>
            <person name="Berlin A.M."/>
            <person name="Chapman S.B."/>
            <person name="Gainer-Dewar J."/>
            <person name="Goldberg J."/>
            <person name="Griggs A."/>
            <person name="Gujja S."/>
            <person name="Hansen M."/>
            <person name="Howarth C."/>
            <person name="Imamovic A."/>
            <person name="Ireland A."/>
            <person name="Larimer J."/>
            <person name="McCowan C."/>
            <person name="Murphy C."/>
            <person name="Pearson M."/>
            <person name="Poon T.W."/>
            <person name="Priest M."/>
            <person name="Roberts A."/>
            <person name="Saif S."/>
            <person name="Shea T."/>
            <person name="Sisk P."/>
            <person name="Sykes S."/>
            <person name="Wortman J."/>
            <person name="Nusbaum C."/>
            <person name="Birren B."/>
        </authorList>
    </citation>
    <scope>NUCLEOTIDE SEQUENCE [LARGE SCALE GENOMIC DNA]</scope>
    <source>
        <strain evidence="2">FAR1</strain>
    </source>
</reference>
<evidence type="ECO:0000313" key="1">
    <source>
        <dbReference type="EnsemblMetazoa" id="AFAF000221-PA"/>
    </source>
</evidence>
<dbReference type="Proteomes" id="UP000075886">
    <property type="component" value="Unassembled WGS sequence"/>
</dbReference>
<sequence>MWIIRTIISAVPVFTNFIGHPSVTPSASPKEQNSYPQHLPLCIELIWLKPTQRVSNDGYRRGEGYRLIQVTGWQDVGAATAETMRSLKSSTLKRYRSNGGDTVDAVEQQVWRWSAGLALESADDDAAEAPALSLAMNCCRAVRGEALFDCSRSGDDAAMASDAAAGAARYRWSSITVAGGGNDVACAPQPEPPKITKTSAPRSPEVHIDIPSSYDVGELDRTVVAMEAVPAPVAAPSVEAAPAPRAAQV</sequence>
<dbReference type="VEuPathDB" id="VectorBase:AFAF000221"/>
<name>A0A182PZS1_9DIPT</name>
<dbReference type="EMBL" id="AXCN02001933">
    <property type="status" value="NOT_ANNOTATED_CDS"/>
    <property type="molecule type" value="Genomic_DNA"/>
</dbReference>
<keyword evidence="2" id="KW-1185">Reference proteome</keyword>
<evidence type="ECO:0000313" key="2">
    <source>
        <dbReference type="Proteomes" id="UP000075886"/>
    </source>
</evidence>
<protein>
    <submittedName>
        <fullName evidence="1">Uncharacterized protein</fullName>
    </submittedName>
</protein>
<proteinExistence type="predicted"/>
<reference evidence="1" key="2">
    <citation type="submission" date="2020-05" db="UniProtKB">
        <authorList>
            <consortium name="EnsemblMetazoa"/>
        </authorList>
    </citation>
    <scope>IDENTIFICATION</scope>
    <source>
        <strain evidence="1">FAR1</strain>
    </source>
</reference>
<organism evidence="1 2">
    <name type="scientific">Anopheles farauti</name>
    <dbReference type="NCBI Taxonomy" id="69004"/>
    <lineage>
        <taxon>Eukaryota</taxon>
        <taxon>Metazoa</taxon>
        <taxon>Ecdysozoa</taxon>
        <taxon>Arthropoda</taxon>
        <taxon>Hexapoda</taxon>
        <taxon>Insecta</taxon>
        <taxon>Pterygota</taxon>
        <taxon>Neoptera</taxon>
        <taxon>Endopterygota</taxon>
        <taxon>Diptera</taxon>
        <taxon>Nematocera</taxon>
        <taxon>Culicoidea</taxon>
        <taxon>Culicidae</taxon>
        <taxon>Anophelinae</taxon>
        <taxon>Anopheles</taxon>
    </lineage>
</organism>
<dbReference type="AlphaFoldDB" id="A0A182PZS1"/>
<dbReference type="EnsemblMetazoa" id="AFAF000221-RA">
    <property type="protein sequence ID" value="AFAF000221-PA"/>
    <property type="gene ID" value="AFAF000221"/>
</dbReference>